<evidence type="ECO:0000256" key="5">
    <source>
        <dbReference type="ARBA" id="ARBA00022884"/>
    </source>
</evidence>
<dbReference type="PANTHER" id="PTHR17453:SF0">
    <property type="entry name" value="SIGNAL RECOGNITION PARTICLE 19 KDA PROTEIN"/>
    <property type="match status" value="1"/>
</dbReference>
<dbReference type="InterPro" id="IPR036521">
    <property type="entry name" value="SRP19-like_sf"/>
</dbReference>
<keyword evidence="8" id="KW-0687">Ribonucleoprotein</keyword>
<dbReference type="InterPro" id="IPR002778">
    <property type="entry name" value="Signal_recog_particle_SRP19"/>
</dbReference>
<evidence type="ECO:0000313" key="11">
    <source>
        <dbReference type="Proteomes" id="UP000887569"/>
    </source>
</evidence>
<dbReference type="GO" id="GO:0008312">
    <property type="term" value="F:7S RNA binding"/>
    <property type="evidence" value="ECO:0007669"/>
    <property type="project" value="InterPro"/>
</dbReference>
<evidence type="ECO:0000256" key="8">
    <source>
        <dbReference type="ARBA" id="ARBA00023274"/>
    </source>
</evidence>
<sequence>MDASFNASKRYSDKCKWICIYPLYLNARKTIAHGRRISKQKAVDSPTSQEIYDVLSNTGFKVQLEKDKMHPLEPNRDPNAKGRVRVQLHNDDGTPFNEKFPTKMSVMLYVCEMIPKLKNRQGGGGSGPQTTAPGVKTSRKNKKR</sequence>
<keyword evidence="6" id="KW-0733">Signal recognition particle</keyword>
<feature type="region of interest" description="Disordered" evidence="10">
    <location>
        <begin position="118"/>
        <end position="144"/>
    </location>
</feature>
<keyword evidence="5" id="KW-0694">RNA-binding</keyword>
<evidence type="ECO:0000256" key="3">
    <source>
        <dbReference type="ARBA" id="ARBA00008910"/>
    </source>
</evidence>
<feature type="compositionally biased region" description="Basic and acidic residues" evidence="10">
    <location>
        <begin position="68"/>
        <end position="80"/>
    </location>
</feature>
<comment type="subcellular location">
    <subcellularLocation>
        <location evidence="1">Cytoplasm</location>
    </subcellularLocation>
    <subcellularLocation>
        <location evidence="2">Nucleus</location>
        <location evidence="2">Nucleolus</location>
    </subcellularLocation>
</comment>
<dbReference type="GO" id="GO:0006617">
    <property type="term" value="P:SRP-dependent cotranslational protein targeting to membrane, signal sequence recognition"/>
    <property type="evidence" value="ECO:0007669"/>
    <property type="project" value="TreeGrafter"/>
</dbReference>
<evidence type="ECO:0000256" key="2">
    <source>
        <dbReference type="ARBA" id="ARBA00004604"/>
    </source>
</evidence>
<comment type="function">
    <text evidence="9">Component of the signal recognition particle (SRP) complex, a ribonucleoprotein complex that mediates the cotranslational targeting of secretory and membrane proteins to the endoplasmic reticulum (ER). Binds directly to 7SL RNA. Mediates binding of SRP54 to the SRP complex.</text>
</comment>
<dbReference type="GO" id="GO:0005786">
    <property type="term" value="C:signal recognition particle, endoplasmic reticulum targeting"/>
    <property type="evidence" value="ECO:0007669"/>
    <property type="project" value="UniProtKB-KW"/>
</dbReference>
<proteinExistence type="inferred from homology"/>
<protein>
    <submittedName>
        <fullName evidence="12">Signal recognition particle 19 kDa protein</fullName>
    </submittedName>
</protein>
<dbReference type="GO" id="GO:0005730">
    <property type="term" value="C:nucleolus"/>
    <property type="evidence" value="ECO:0007669"/>
    <property type="project" value="UniProtKB-SubCell"/>
</dbReference>
<evidence type="ECO:0000256" key="4">
    <source>
        <dbReference type="ARBA" id="ARBA00022490"/>
    </source>
</evidence>
<evidence type="ECO:0000256" key="1">
    <source>
        <dbReference type="ARBA" id="ARBA00004496"/>
    </source>
</evidence>
<dbReference type="AlphaFoldDB" id="A0A915B443"/>
<name>A0A915B443_PARUN</name>
<dbReference type="FunFam" id="3.30.56.30:FF:000002">
    <property type="entry name" value="Signal recognition particle 19kDa"/>
    <property type="match status" value="1"/>
</dbReference>
<dbReference type="SUPFAM" id="SSF69695">
    <property type="entry name" value="SRP19"/>
    <property type="match status" value="1"/>
</dbReference>
<dbReference type="Pfam" id="PF01922">
    <property type="entry name" value="SRP19"/>
    <property type="match status" value="1"/>
</dbReference>
<dbReference type="PANTHER" id="PTHR17453">
    <property type="entry name" value="SIGNAL RECOGNITION PARTICLE 19 KD PROTEIN"/>
    <property type="match status" value="1"/>
</dbReference>
<organism evidence="11 12">
    <name type="scientific">Parascaris univalens</name>
    <name type="common">Nematode worm</name>
    <dbReference type="NCBI Taxonomy" id="6257"/>
    <lineage>
        <taxon>Eukaryota</taxon>
        <taxon>Metazoa</taxon>
        <taxon>Ecdysozoa</taxon>
        <taxon>Nematoda</taxon>
        <taxon>Chromadorea</taxon>
        <taxon>Rhabditida</taxon>
        <taxon>Spirurina</taxon>
        <taxon>Ascaridomorpha</taxon>
        <taxon>Ascaridoidea</taxon>
        <taxon>Ascarididae</taxon>
        <taxon>Parascaris</taxon>
    </lineage>
</organism>
<evidence type="ECO:0000256" key="6">
    <source>
        <dbReference type="ARBA" id="ARBA00023135"/>
    </source>
</evidence>
<dbReference type="Gene3D" id="3.30.56.30">
    <property type="entry name" value="Signal recognition particle, SRP19-like subunit"/>
    <property type="match status" value="1"/>
</dbReference>
<reference evidence="12" key="1">
    <citation type="submission" date="2022-11" db="UniProtKB">
        <authorList>
            <consortium name="WormBaseParasite"/>
        </authorList>
    </citation>
    <scope>IDENTIFICATION</scope>
</reference>
<dbReference type="WBParaSite" id="PgR023_g029_t01">
    <property type="protein sequence ID" value="PgR023_g029_t01"/>
    <property type="gene ID" value="PgR023_g029"/>
</dbReference>
<keyword evidence="7" id="KW-0539">Nucleus</keyword>
<evidence type="ECO:0000256" key="9">
    <source>
        <dbReference type="ARBA" id="ARBA00045518"/>
    </source>
</evidence>
<accession>A0A915B443</accession>
<evidence type="ECO:0000313" key="12">
    <source>
        <dbReference type="WBParaSite" id="PgR023_g029_t01"/>
    </source>
</evidence>
<dbReference type="Proteomes" id="UP000887569">
    <property type="component" value="Unplaced"/>
</dbReference>
<comment type="similarity">
    <text evidence="3">Belongs to the SRP19 family.</text>
</comment>
<keyword evidence="11" id="KW-1185">Reference proteome</keyword>
<evidence type="ECO:0000256" key="10">
    <source>
        <dbReference type="SAM" id="MobiDB-lite"/>
    </source>
</evidence>
<evidence type="ECO:0000256" key="7">
    <source>
        <dbReference type="ARBA" id="ARBA00023242"/>
    </source>
</evidence>
<keyword evidence="4" id="KW-0963">Cytoplasm</keyword>
<feature type="region of interest" description="Disordered" evidence="10">
    <location>
        <begin position="68"/>
        <end position="97"/>
    </location>
</feature>